<reference evidence="2 3" key="1">
    <citation type="journal article" date="2021" name="Elife">
        <title>Chloroplast acquisition without the gene transfer in kleptoplastic sea slugs, Plakobranchus ocellatus.</title>
        <authorList>
            <person name="Maeda T."/>
            <person name="Takahashi S."/>
            <person name="Yoshida T."/>
            <person name="Shimamura S."/>
            <person name="Takaki Y."/>
            <person name="Nagai Y."/>
            <person name="Toyoda A."/>
            <person name="Suzuki Y."/>
            <person name="Arimoto A."/>
            <person name="Ishii H."/>
            <person name="Satoh N."/>
            <person name="Nishiyama T."/>
            <person name="Hasebe M."/>
            <person name="Maruyama T."/>
            <person name="Minagawa J."/>
            <person name="Obokata J."/>
            <person name="Shigenobu S."/>
        </authorList>
    </citation>
    <scope>NUCLEOTIDE SEQUENCE [LARGE SCALE GENOMIC DNA]</scope>
</reference>
<name>A0AAV3YIJ0_9GAST</name>
<dbReference type="AlphaFoldDB" id="A0AAV3YIJ0"/>
<protein>
    <submittedName>
        <fullName evidence="2">Uncharacterized protein</fullName>
    </submittedName>
</protein>
<dbReference type="Proteomes" id="UP000735302">
    <property type="component" value="Unassembled WGS sequence"/>
</dbReference>
<proteinExistence type="predicted"/>
<feature type="region of interest" description="Disordered" evidence="1">
    <location>
        <begin position="1"/>
        <end position="26"/>
    </location>
</feature>
<dbReference type="EMBL" id="BLXT01001660">
    <property type="protein sequence ID" value="GFN87080.1"/>
    <property type="molecule type" value="Genomic_DNA"/>
</dbReference>
<sequence>MITPGLRKSSSRAELSREQMENDGVSWRKKCESTEVKRAQSRYGDVPQSYTFMTGRSGLSPLYSGPNRLKLYSNSPAVILGLSACPSADDRTNLSQAERPLYLQRTGA</sequence>
<organism evidence="2 3">
    <name type="scientific">Plakobranchus ocellatus</name>
    <dbReference type="NCBI Taxonomy" id="259542"/>
    <lineage>
        <taxon>Eukaryota</taxon>
        <taxon>Metazoa</taxon>
        <taxon>Spiralia</taxon>
        <taxon>Lophotrochozoa</taxon>
        <taxon>Mollusca</taxon>
        <taxon>Gastropoda</taxon>
        <taxon>Heterobranchia</taxon>
        <taxon>Euthyneura</taxon>
        <taxon>Panpulmonata</taxon>
        <taxon>Sacoglossa</taxon>
        <taxon>Placobranchoidea</taxon>
        <taxon>Plakobranchidae</taxon>
        <taxon>Plakobranchus</taxon>
    </lineage>
</organism>
<accession>A0AAV3YIJ0</accession>
<comment type="caution">
    <text evidence="2">The sequence shown here is derived from an EMBL/GenBank/DDBJ whole genome shotgun (WGS) entry which is preliminary data.</text>
</comment>
<evidence type="ECO:0000256" key="1">
    <source>
        <dbReference type="SAM" id="MobiDB-lite"/>
    </source>
</evidence>
<evidence type="ECO:0000313" key="2">
    <source>
        <dbReference type="EMBL" id="GFN87080.1"/>
    </source>
</evidence>
<evidence type="ECO:0000313" key="3">
    <source>
        <dbReference type="Proteomes" id="UP000735302"/>
    </source>
</evidence>
<keyword evidence="3" id="KW-1185">Reference proteome</keyword>
<feature type="region of interest" description="Disordered" evidence="1">
    <location>
        <begin position="88"/>
        <end position="108"/>
    </location>
</feature>
<gene>
    <name evidence="2" type="ORF">PoB_001358600</name>
</gene>